<gene>
    <name evidence="1" type="ORF">S01H4_34568</name>
</gene>
<protein>
    <submittedName>
        <fullName evidence="1">Uncharacterized protein</fullName>
    </submittedName>
</protein>
<reference evidence="1" key="1">
    <citation type="journal article" date="2014" name="Front. Microbiol.">
        <title>High frequency of phylogenetically diverse reductive dehalogenase-homologous genes in deep subseafloor sedimentary metagenomes.</title>
        <authorList>
            <person name="Kawai M."/>
            <person name="Futagami T."/>
            <person name="Toyoda A."/>
            <person name="Takaki Y."/>
            <person name="Nishi S."/>
            <person name="Hori S."/>
            <person name="Arai W."/>
            <person name="Tsubouchi T."/>
            <person name="Morono Y."/>
            <person name="Uchiyama I."/>
            <person name="Ito T."/>
            <person name="Fujiyama A."/>
            <person name="Inagaki F."/>
            <person name="Takami H."/>
        </authorList>
    </citation>
    <scope>NUCLEOTIDE SEQUENCE</scope>
    <source>
        <strain evidence="1">Expedition CK06-06</strain>
    </source>
</reference>
<name>X1AZW1_9ZZZZ</name>
<dbReference type="EMBL" id="BART01018301">
    <property type="protein sequence ID" value="GAG74677.1"/>
    <property type="molecule type" value="Genomic_DNA"/>
</dbReference>
<sequence>MAILIKETAEKTITITGTELTLPELYGRIRFVGDYSGSKMQGEVMTFASKASFDEGKNIYTDVPLGSFEAELEPGEVQSLDTAHKYAKIAYENMGYAVTIDLTL</sequence>
<comment type="caution">
    <text evidence="1">The sequence shown here is derived from an EMBL/GenBank/DDBJ whole genome shotgun (WGS) entry which is preliminary data.</text>
</comment>
<dbReference type="AlphaFoldDB" id="X1AZW1"/>
<accession>X1AZW1</accession>
<organism evidence="1">
    <name type="scientific">marine sediment metagenome</name>
    <dbReference type="NCBI Taxonomy" id="412755"/>
    <lineage>
        <taxon>unclassified sequences</taxon>
        <taxon>metagenomes</taxon>
        <taxon>ecological metagenomes</taxon>
    </lineage>
</organism>
<proteinExistence type="predicted"/>
<evidence type="ECO:0000313" key="1">
    <source>
        <dbReference type="EMBL" id="GAG74677.1"/>
    </source>
</evidence>